<dbReference type="EMBL" id="JAAGOH010000015">
    <property type="protein sequence ID" value="NDY92168.1"/>
    <property type="molecule type" value="Genomic_DNA"/>
</dbReference>
<keyword evidence="1" id="KW-0479">Metal-binding</keyword>
<dbReference type="PANTHER" id="PTHR33542:SF5">
    <property type="entry name" value="FERROCHELATASE CHE1"/>
    <property type="match status" value="1"/>
</dbReference>
<gene>
    <name evidence="3" type="ORF">G3A44_13330</name>
</gene>
<dbReference type="Pfam" id="PF01903">
    <property type="entry name" value="CbiX"/>
    <property type="match status" value="1"/>
</dbReference>
<dbReference type="InterPro" id="IPR002762">
    <property type="entry name" value="CbiX-like"/>
</dbReference>
<evidence type="ECO:0000256" key="2">
    <source>
        <dbReference type="ARBA" id="ARBA00023239"/>
    </source>
</evidence>
<proteinExistence type="predicted"/>
<name>A0A7C9PHV3_9BURK</name>
<dbReference type="Proteomes" id="UP000484255">
    <property type="component" value="Unassembled WGS sequence"/>
</dbReference>
<dbReference type="GO" id="GO:0046872">
    <property type="term" value="F:metal ion binding"/>
    <property type="evidence" value="ECO:0007669"/>
    <property type="project" value="UniProtKB-KW"/>
</dbReference>
<dbReference type="SUPFAM" id="SSF53800">
    <property type="entry name" value="Chelatase"/>
    <property type="match status" value="1"/>
</dbReference>
<reference evidence="3 4" key="1">
    <citation type="submission" date="2020-02" db="EMBL/GenBank/DDBJ databases">
        <title>Ideonella bacterium strain TBM-1.</title>
        <authorList>
            <person name="Chen W.-M."/>
        </authorList>
    </citation>
    <scope>NUCLEOTIDE SEQUENCE [LARGE SCALE GENOMIC DNA]</scope>
    <source>
        <strain evidence="3 4">TBM-1</strain>
    </source>
</reference>
<dbReference type="PANTHER" id="PTHR33542">
    <property type="entry name" value="SIROHYDROCHLORIN FERROCHELATASE, CHLOROPLASTIC"/>
    <property type="match status" value="1"/>
</dbReference>
<dbReference type="Gene3D" id="3.40.50.1400">
    <property type="match status" value="1"/>
</dbReference>
<comment type="caution">
    <text evidence="3">The sequence shown here is derived from an EMBL/GenBank/DDBJ whole genome shotgun (WGS) entry which is preliminary data.</text>
</comment>
<evidence type="ECO:0000256" key="1">
    <source>
        <dbReference type="ARBA" id="ARBA00022723"/>
    </source>
</evidence>
<keyword evidence="4" id="KW-1185">Reference proteome</keyword>
<dbReference type="AlphaFoldDB" id="A0A7C9PHV3"/>
<organism evidence="3 4">
    <name type="scientific">Ideonella livida</name>
    <dbReference type="NCBI Taxonomy" id="2707176"/>
    <lineage>
        <taxon>Bacteria</taxon>
        <taxon>Pseudomonadati</taxon>
        <taxon>Pseudomonadota</taxon>
        <taxon>Betaproteobacteria</taxon>
        <taxon>Burkholderiales</taxon>
        <taxon>Sphaerotilaceae</taxon>
        <taxon>Ideonella</taxon>
    </lineage>
</organism>
<evidence type="ECO:0000313" key="3">
    <source>
        <dbReference type="EMBL" id="NDY92168.1"/>
    </source>
</evidence>
<evidence type="ECO:0000313" key="4">
    <source>
        <dbReference type="Proteomes" id="UP000484255"/>
    </source>
</evidence>
<keyword evidence="2" id="KW-0456">Lyase</keyword>
<accession>A0A7C9PHV3</accession>
<dbReference type="GO" id="GO:0016829">
    <property type="term" value="F:lyase activity"/>
    <property type="evidence" value="ECO:0007669"/>
    <property type="project" value="UniProtKB-KW"/>
</dbReference>
<dbReference type="RefSeq" id="WP_163458016.1">
    <property type="nucleotide sequence ID" value="NZ_JAAGOH010000015.1"/>
</dbReference>
<sequence length="130" mass="14006">MNDTDALLLLCHGARDPAWARPFEAILSRLQADGRWRPQAVRLSYLEFMAPSLVQAGQELATLQPRVVHVVPLFLGTGGHVRKDVPVLMAQLQAAHPDIAWRLHPSLGESDAVVGAIADWACSLSAAPAA</sequence>
<dbReference type="CDD" id="cd03416">
    <property type="entry name" value="CbiX_SirB_N"/>
    <property type="match status" value="1"/>
</dbReference>
<protein>
    <submittedName>
        <fullName evidence="3">Cobalamin biosynthesis protein CbiX</fullName>
    </submittedName>
</protein>
<dbReference type="InterPro" id="IPR050963">
    <property type="entry name" value="Sirohydro_Cobaltochel/CbiX"/>
</dbReference>